<dbReference type="EC" id="2.7.1.144" evidence="6"/>
<evidence type="ECO:0000256" key="5">
    <source>
        <dbReference type="ARBA" id="ARBA00022840"/>
    </source>
</evidence>
<evidence type="ECO:0000259" key="7">
    <source>
        <dbReference type="Pfam" id="PF00294"/>
    </source>
</evidence>
<dbReference type="NCBIfam" id="TIGR03168">
    <property type="entry name" value="1-PFK"/>
    <property type="match status" value="1"/>
</dbReference>
<dbReference type="InterPro" id="IPR017583">
    <property type="entry name" value="Tagatose/fructose_Pkinase"/>
</dbReference>
<feature type="domain" description="Carbohydrate kinase PfkB" evidence="7">
    <location>
        <begin position="20"/>
        <end position="287"/>
    </location>
</feature>
<dbReference type="PIRSF" id="PIRSF000535">
    <property type="entry name" value="1PFK/6PFK/LacC"/>
    <property type="match status" value="1"/>
</dbReference>
<comment type="catalytic activity">
    <reaction evidence="6">
        <text>D-tagatofuranose 6-phosphate + ATP = D-tagatofuranose 1,6-bisphosphate + ADP + H(+)</text>
        <dbReference type="Rhea" id="RHEA:12420"/>
        <dbReference type="ChEBI" id="CHEBI:15378"/>
        <dbReference type="ChEBI" id="CHEBI:30616"/>
        <dbReference type="ChEBI" id="CHEBI:58694"/>
        <dbReference type="ChEBI" id="CHEBI:58695"/>
        <dbReference type="ChEBI" id="CHEBI:456216"/>
        <dbReference type="EC" id="2.7.1.144"/>
    </reaction>
</comment>
<dbReference type="SUPFAM" id="SSF53613">
    <property type="entry name" value="Ribokinase-like"/>
    <property type="match status" value="1"/>
</dbReference>
<dbReference type="AlphaFoldDB" id="A0AAE3DM26"/>
<proteinExistence type="inferred from homology"/>
<evidence type="ECO:0000313" key="8">
    <source>
        <dbReference type="EMBL" id="MCC2168870.1"/>
    </source>
</evidence>
<dbReference type="InterPro" id="IPR022463">
    <property type="entry name" value="1-PFruKinase"/>
</dbReference>
<accession>A0AAE3DM26</accession>
<dbReference type="GO" id="GO:0005988">
    <property type="term" value="P:lactose metabolic process"/>
    <property type="evidence" value="ECO:0007669"/>
    <property type="project" value="UniProtKB-KW"/>
</dbReference>
<evidence type="ECO:0000256" key="2">
    <source>
        <dbReference type="ARBA" id="ARBA00022679"/>
    </source>
</evidence>
<keyword evidence="3 6" id="KW-0547">Nucleotide-binding</keyword>
<dbReference type="PANTHER" id="PTHR46566">
    <property type="entry name" value="1-PHOSPHOFRUCTOKINASE-RELATED"/>
    <property type="match status" value="1"/>
</dbReference>
<dbReference type="Proteomes" id="UP001199355">
    <property type="component" value="Unassembled WGS sequence"/>
</dbReference>
<comment type="similarity">
    <text evidence="1">Belongs to the carbohydrate kinase pfkB family.</text>
</comment>
<dbReference type="GO" id="GO:0016052">
    <property type="term" value="P:carbohydrate catabolic process"/>
    <property type="evidence" value="ECO:0007669"/>
    <property type="project" value="UniProtKB-ARBA"/>
</dbReference>
<dbReference type="InterPro" id="IPR029056">
    <property type="entry name" value="Ribokinase-like"/>
</dbReference>
<keyword evidence="2 6" id="KW-0808">Transferase</keyword>
<dbReference type="PANTHER" id="PTHR46566:SF1">
    <property type="entry name" value="1-PHOSPHOFRUCTOKINASE"/>
    <property type="match status" value="1"/>
</dbReference>
<keyword evidence="4" id="KW-0418">Kinase</keyword>
<dbReference type="Gene3D" id="3.40.1190.20">
    <property type="match status" value="1"/>
</dbReference>
<reference evidence="8 9" key="1">
    <citation type="submission" date="2021-10" db="EMBL/GenBank/DDBJ databases">
        <title>Anaerobic single-cell dispensing facilitates the cultivation of human gut bacteria.</title>
        <authorList>
            <person name="Afrizal A."/>
        </authorList>
    </citation>
    <scope>NUCLEOTIDE SEQUENCE [LARGE SCALE GENOMIC DNA]</scope>
    <source>
        <strain evidence="8 9">CLA-AA-H244</strain>
    </source>
</reference>
<dbReference type="GO" id="GO:0044281">
    <property type="term" value="P:small molecule metabolic process"/>
    <property type="evidence" value="ECO:0007669"/>
    <property type="project" value="UniProtKB-ARBA"/>
</dbReference>
<dbReference type="InterPro" id="IPR011611">
    <property type="entry name" value="PfkB_dom"/>
</dbReference>
<comment type="caution">
    <text evidence="8">The sequence shown here is derived from an EMBL/GenBank/DDBJ whole genome shotgun (WGS) entry which is preliminary data.</text>
</comment>
<comment type="similarity">
    <text evidence="6">Belongs to the carbohydrate kinase PfkB family. LacC subfamily.</text>
</comment>
<evidence type="ECO:0000313" key="9">
    <source>
        <dbReference type="Proteomes" id="UP001199355"/>
    </source>
</evidence>
<evidence type="ECO:0000256" key="1">
    <source>
        <dbReference type="ARBA" id="ARBA00005380"/>
    </source>
</evidence>
<dbReference type="NCBIfam" id="TIGR03828">
    <property type="entry name" value="pfkB"/>
    <property type="match status" value="1"/>
</dbReference>
<dbReference type="GO" id="GO:0005829">
    <property type="term" value="C:cytosol"/>
    <property type="evidence" value="ECO:0007669"/>
    <property type="project" value="TreeGrafter"/>
</dbReference>
<evidence type="ECO:0000256" key="6">
    <source>
        <dbReference type="PIRNR" id="PIRNR000535"/>
    </source>
</evidence>
<evidence type="ECO:0000256" key="4">
    <source>
        <dbReference type="ARBA" id="ARBA00022777"/>
    </source>
</evidence>
<sequence length="304" mass="32821">MIYTVTFNPSLDYIVGVDDFRLGATNRTSYEQMLAGGKGINVSYVLKNLGFESTAFGFLAGFVGEEIRRKVAADGIHADFLTLSEGVSRINVKLKNIDGTEINGMGPDIAADQVSALREKINQLKAGDILVLAGSIPQSMPDTIYMDIMADLQDKGVEIAVDATRDLLMNVLPYRPFLIKPNNHELGEIFGVELKKREEVIPYAKKLQEMGAKNVLVSMAGEGAVLIDENGREYMSPVPKGKVVNAVGAGDSMVAGFIAGYLEKKDYEYAFHMGIASGSASAFSEQLATRAEVEALLKTIHSAG</sequence>
<dbReference type="EMBL" id="JAJEQF010000050">
    <property type="protein sequence ID" value="MCC2168870.1"/>
    <property type="molecule type" value="Genomic_DNA"/>
</dbReference>
<dbReference type="GO" id="GO:0008662">
    <property type="term" value="F:1-phosphofructokinase activity"/>
    <property type="evidence" value="ECO:0007669"/>
    <property type="project" value="InterPro"/>
</dbReference>
<protein>
    <recommendedName>
        <fullName evidence="6">Tagatose-6-phosphate kinase</fullName>
        <ecNumber evidence="6">2.7.1.144</ecNumber>
    </recommendedName>
</protein>
<evidence type="ECO:0000256" key="3">
    <source>
        <dbReference type="ARBA" id="ARBA00022741"/>
    </source>
</evidence>
<dbReference type="GO" id="GO:0009024">
    <property type="term" value="F:tagatose-6-phosphate kinase activity"/>
    <property type="evidence" value="ECO:0007669"/>
    <property type="project" value="UniProtKB-EC"/>
</dbReference>
<dbReference type="RefSeq" id="WP_308728959.1">
    <property type="nucleotide sequence ID" value="NZ_JAJEQF010000050.1"/>
</dbReference>
<dbReference type="CDD" id="cd01164">
    <property type="entry name" value="FruK_PfkB_like"/>
    <property type="match status" value="1"/>
</dbReference>
<keyword evidence="5 6" id="KW-0067">ATP-binding</keyword>
<gene>
    <name evidence="8" type="primary">pfkB</name>
    <name evidence="8" type="ORF">LKD45_14455</name>
</gene>
<organism evidence="8 9">
    <name type="scientific">Gallintestinimicrobium propionicum</name>
    <dbReference type="NCBI Taxonomy" id="2981770"/>
    <lineage>
        <taxon>Bacteria</taxon>
        <taxon>Bacillati</taxon>
        <taxon>Bacillota</taxon>
        <taxon>Clostridia</taxon>
        <taxon>Lachnospirales</taxon>
        <taxon>Lachnospiraceae</taxon>
        <taxon>Gallintestinimicrobium</taxon>
    </lineage>
</organism>
<keyword evidence="9" id="KW-1185">Reference proteome</keyword>
<keyword evidence="6" id="KW-0423">Lactose metabolism</keyword>
<dbReference type="Pfam" id="PF00294">
    <property type="entry name" value="PfkB"/>
    <property type="match status" value="1"/>
</dbReference>
<dbReference type="GO" id="GO:0005524">
    <property type="term" value="F:ATP binding"/>
    <property type="evidence" value="ECO:0007669"/>
    <property type="project" value="UniProtKB-KW"/>
</dbReference>
<comment type="pathway">
    <text evidence="6">Carbohydrate metabolism; D-tagatose 6-phosphate degradation; D-glyceraldehyde 3-phosphate and glycerone phosphate from D-tagatose 6-phosphate: step 1/2.</text>
</comment>
<dbReference type="FunFam" id="3.40.1190.20:FF:000001">
    <property type="entry name" value="Phosphofructokinase"/>
    <property type="match status" value="1"/>
</dbReference>
<name>A0AAE3DM26_9FIRM</name>